<dbReference type="InterPro" id="IPR025996">
    <property type="entry name" value="MT1864/Rv1816-like_C"/>
</dbReference>
<evidence type="ECO:0000259" key="5">
    <source>
        <dbReference type="PROSITE" id="PS50977"/>
    </source>
</evidence>
<keyword evidence="2 4" id="KW-0238">DNA-binding</keyword>
<reference evidence="6 7" key="1">
    <citation type="submission" date="2019-02" db="EMBL/GenBank/DDBJ databases">
        <title>Genomic Encyclopedia of Type Strains, Phase IV (KMG-IV): sequencing the most valuable type-strain genomes for metagenomic binning, comparative biology and taxonomic classification.</title>
        <authorList>
            <person name="Goeker M."/>
        </authorList>
    </citation>
    <scope>NUCLEOTIDE SEQUENCE [LARGE SCALE GENOMIC DNA]</scope>
    <source>
        <strain evidence="6 7">DSM 45622</strain>
    </source>
</reference>
<dbReference type="PRINTS" id="PR00455">
    <property type="entry name" value="HTHTETR"/>
</dbReference>
<protein>
    <submittedName>
        <fullName evidence="6">TetR family transcriptional regulator</fullName>
    </submittedName>
</protein>
<dbReference type="SUPFAM" id="SSF46689">
    <property type="entry name" value="Homeodomain-like"/>
    <property type="match status" value="1"/>
</dbReference>
<dbReference type="InterPro" id="IPR009057">
    <property type="entry name" value="Homeodomain-like_sf"/>
</dbReference>
<dbReference type="InterPro" id="IPR036271">
    <property type="entry name" value="Tet_transcr_reg_TetR-rel_C_sf"/>
</dbReference>
<dbReference type="PROSITE" id="PS50977">
    <property type="entry name" value="HTH_TETR_2"/>
    <property type="match status" value="1"/>
</dbReference>
<dbReference type="InterPro" id="IPR050109">
    <property type="entry name" value="HTH-type_TetR-like_transc_reg"/>
</dbReference>
<feature type="DNA-binding region" description="H-T-H motif" evidence="4">
    <location>
        <begin position="36"/>
        <end position="55"/>
    </location>
</feature>
<dbReference type="EMBL" id="SGXD01000002">
    <property type="protein sequence ID" value="RZS90214.1"/>
    <property type="molecule type" value="Genomic_DNA"/>
</dbReference>
<proteinExistence type="predicted"/>
<organism evidence="6 7">
    <name type="scientific">Motilibacter rhizosphaerae</name>
    <dbReference type="NCBI Taxonomy" id="598652"/>
    <lineage>
        <taxon>Bacteria</taxon>
        <taxon>Bacillati</taxon>
        <taxon>Actinomycetota</taxon>
        <taxon>Actinomycetes</taxon>
        <taxon>Motilibacterales</taxon>
        <taxon>Motilibacteraceae</taxon>
        <taxon>Motilibacter</taxon>
    </lineage>
</organism>
<evidence type="ECO:0000256" key="2">
    <source>
        <dbReference type="ARBA" id="ARBA00023125"/>
    </source>
</evidence>
<evidence type="ECO:0000313" key="7">
    <source>
        <dbReference type="Proteomes" id="UP000293638"/>
    </source>
</evidence>
<keyword evidence="3" id="KW-0804">Transcription</keyword>
<accession>A0A4Q7NT91</accession>
<name>A0A4Q7NT91_9ACTN</name>
<dbReference type="GO" id="GO:0000976">
    <property type="term" value="F:transcription cis-regulatory region binding"/>
    <property type="evidence" value="ECO:0007669"/>
    <property type="project" value="TreeGrafter"/>
</dbReference>
<evidence type="ECO:0000256" key="4">
    <source>
        <dbReference type="PROSITE-ProRule" id="PRU00335"/>
    </source>
</evidence>
<dbReference type="Pfam" id="PF13305">
    <property type="entry name" value="TetR_C_33"/>
    <property type="match status" value="1"/>
</dbReference>
<feature type="domain" description="HTH tetR-type" evidence="5">
    <location>
        <begin position="13"/>
        <end position="73"/>
    </location>
</feature>
<dbReference type="Pfam" id="PF00440">
    <property type="entry name" value="TetR_N"/>
    <property type="match status" value="1"/>
</dbReference>
<evidence type="ECO:0000313" key="6">
    <source>
        <dbReference type="EMBL" id="RZS90214.1"/>
    </source>
</evidence>
<dbReference type="SUPFAM" id="SSF48498">
    <property type="entry name" value="Tetracyclin repressor-like, C-terminal domain"/>
    <property type="match status" value="1"/>
</dbReference>
<dbReference type="GO" id="GO:0003700">
    <property type="term" value="F:DNA-binding transcription factor activity"/>
    <property type="evidence" value="ECO:0007669"/>
    <property type="project" value="TreeGrafter"/>
</dbReference>
<evidence type="ECO:0000256" key="1">
    <source>
        <dbReference type="ARBA" id="ARBA00023015"/>
    </source>
</evidence>
<comment type="caution">
    <text evidence="6">The sequence shown here is derived from an EMBL/GenBank/DDBJ whole genome shotgun (WGS) entry which is preliminary data.</text>
</comment>
<evidence type="ECO:0000256" key="3">
    <source>
        <dbReference type="ARBA" id="ARBA00023163"/>
    </source>
</evidence>
<dbReference type="OrthoDB" id="3210322at2"/>
<dbReference type="AlphaFoldDB" id="A0A4Q7NT91"/>
<dbReference type="PANTHER" id="PTHR30055">
    <property type="entry name" value="HTH-TYPE TRANSCRIPTIONAL REGULATOR RUTR"/>
    <property type="match status" value="1"/>
</dbReference>
<dbReference type="InterPro" id="IPR001647">
    <property type="entry name" value="HTH_TetR"/>
</dbReference>
<dbReference type="RefSeq" id="WP_130492704.1">
    <property type="nucleotide sequence ID" value="NZ_SGXD01000002.1"/>
</dbReference>
<keyword evidence="7" id="KW-1185">Reference proteome</keyword>
<dbReference type="Proteomes" id="UP000293638">
    <property type="component" value="Unassembled WGS sequence"/>
</dbReference>
<gene>
    <name evidence="6" type="ORF">EV189_1998</name>
</gene>
<keyword evidence="1" id="KW-0805">Transcription regulation</keyword>
<dbReference type="Gene3D" id="1.10.357.10">
    <property type="entry name" value="Tetracycline Repressor, domain 2"/>
    <property type="match status" value="1"/>
</dbReference>
<dbReference type="PANTHER" id="PTHR30055:SF243">
    <property type="entry name" value="HTH-TYPE TRANSCRIPTIONAL REGULATOR RV1816"/>
    <property type="match status" value="1"/>
</dbReference>
<sequence>MSAPVTARARVRAELTAAILDAARAQLASSGAAALSLRAVARDVGMVSSAVYRYFASRDELLTALIVETYDALGEAVEQADAAARERGSSPGERWLAAARAFRAWAGAHPHEFALVYGSPVPGYAAPRETVAPAVRSTLVLVRILGDAAASGALAELPSPLPVSLASEGMLAVAAPAVGEGVDPGELRAQWGDLPERSLVLMTSLVGACTAEQFGHLVGTVTDVDTWFDAAVRWVAATAGLVVPEQGG</sequence>